<reference evidence="1 2" key="1">
    <citation type="submission" date="2023-08" db="EMBL/GenBank/DDBJ databases">
        <title>Characterization of two Paracoccaceae strains isolated from Phycosphere and proposal of Xinfangfangia lacusdiani sp. nov.</title>
        <authorList>
            <person name="Deng Y."/>
            <person name="Zhang Y.Q."/>
        </authorList>
    </citation>
    <scope>NUCLEOTIDE SEQUENCE [LARGE SCALE GENOMIC DNA]</scope>
    <source>
        <strain evidence="1 2">CPCC 101601</strain>
    </source>
</reference>
<protein>
    <recommendedName>
        <fullName evidence="3">ABC transporter substrate-binding protein</fullName>
    </recommendedName>
</protein>
<dbReference type="Gene3D" id="3.40.190.270">
    <property type="match status" value="1"/>
</dbReference>
<evidence type="ECO:0000313" key="2">
    <source>
        <dbReference type="Proteomes" id="UP001239680"/>
    </source>
</evidence>
<evidence type="ECO:0008006" key="3">
    <source>
        <dbReference type="Google" id="ProtNLM"/>
    </source>
</evidence>
<accession>A0ABU0VWC7</accession>
<dbReference type="RefSeq" id="WP_306679748.1">
    <property type="nucleotide sequence ID" value="NZ_JAVDBT010000005.1"/>
</dbReference>
<evidence type="ECO:0000313" key="1">
    <source>
        <dbReference type="EMBL" id="MDQ2066050.1"/>
    </source>
</evidence>
<organism evidence="1 2">
    <name type="scientific">Pseudogemmobacter lacusdianii</name>
    <dbReference type="NCBI Taxonomy" id="3069608"/>
    <lineage>
        <taxon>Bacteria</taxon>
        <taxon>Pseudomonadati</taxon>
        <taxon>Pseudomonadota</taxon>
        <taxon>Alphaproteobacteria</taxon>
        <taxon>Rhodobacterales</taxon>
        <taxon>Paracoccaceae</taxon>
        <taxon>Pseudogemmobacter</taxon>
    </lineage>
</organism>
<proteinExistence type="predicted"/>
<name>A0ABU0VWC7_9RHOB</name>
<sequence length="351" mass="38697">MKTLWYTRCPAPTAASIAIRQGWLEAEFAADGIEVRSVSEAADEATRLAHYSHDHPALFRFGGYVPPLQALSKGVDLRIIGINWHDRSSGFFALPDSDLRKANLGPQALAGRRIALPIRKNDRTDWWRATVLAGIAQLQRLLPDGAPPPVIVPIEIDRSYFDDATIGPEARASLWGSRSQFAVQREEIAALYRGEVDAIYSDAALSAILCATTGAFEVARMSGLEDDSEAGFGHPILLTVSAKLLDERPDLVDRWMAQLLQAQDWATQNASETRRIFANDTGLPESFLDQGYSSRLLQQIDINLSAERVAQVGKKYEHLLVNGFLDRPYDFNAMIDAGPLRRCSGATAHKP</sequence>
<dbReference type="EMBL" id="JAVDBT010000005">
    <property type="protein sequence ID" value="MDQ2066050.1"/>
    <property type="molecule type" value="Genomic_DNA"/>
</dbReference>
<dbReference type="SUPFAM" id="SSF53850">
    <property type="entry name" value="Periplasmic binding protein-like II"/>
    <property type="match status" value="1"/>
</dbReference>
<dbReference type="Proteomes" id="UP001239680">
    <property type="component" value="Unassembled WGS sequence"/>
</dbReference>
<comment type="caution">
    <text evidence="1">The sequence shown here is derived from an EMBL/GenBank/DDBJ whole genome shotgun (WGS) entry which is preliminary data.</text>
</comment>
<gene>
    <name evidence="1" type="ORF">Q9295_06685</name>
</gene>
<keyword evidence="2" id="KW-1185">Reference proteome</keyword>
<dbReference type="Gene3D" id="3.40.190.10">
    <property type="entry name" value="Periplasmic binding protein-like II"/>
    <property type="match status" value="1"/>
</dbReference>